<dbReference type="Pfam" id="PF10334">
    <property type="entry name" value="BRE4"/>
    <property type="match status" value="1"/>
</dbReference>
<evidence type="ECO:0000313" key="11">
    <source>
        <dbReference type="EMBL" id="GEM12833.1"/>
    </source>
</evidence>
<feature type="compositionally biased region" description="Low complexity" evidence="6">
    <location>
        <begin position="58"/>
        <end position="75"/>
    </location>
</feature>
<accession>A0A511KR58</accession>
<evidence type="ECO:0000256" key="5">
    <source>
        <dbReference type="SAM" id="Coils"/>
    </source>
</evidence>
<evidence type="ECO:0000259" key="10">
    <source>
        <dbReference type="Pfam" id="PF13515"/>
    </source>
</evidence>
<dbReference type="Pfam" id="PF10337">
    <property type="entry name" value="ArAE_2_N"/>
    <property type="match status" value="1"/>
</dbReference>
<feature type="region of interest" description="Disordered" evidence="6">
    <location>
        <begin position="706"/>
        <end position="757"/>
    </location>
</feature>
<evidence type="ECO:0000313" key="12">
    <source>
        <dbReference type="Proteomes" id="UP000321518"/>
    </source>
</evidence>
<feature type="domain" description="Integral membrane bound transporter" evidence="10">
    <location>
        <begin position="828"/>
        <end position="962"/>
    </location>
</feature>
<dbReference type="InterPro" id="IPR018820">
    <property type="entry name" value="BRE4-related_DUF2421"/>
</dbReference>
<dbReference type="Proteomes" id="UP000321518">
    <property type="component" value="Unassembled WGS sequence"/>
</dbReference>
<comment type="caution">
    <text evidence="11">The sequence shown here is derived from an EMBL/GenBank/DDBJ whole genome shotgun (WGS) entry which is preliminary data.</text>
</comment>
<evidence type="ECO:0000256" key="4">
    <source>
        <dbReference type="ARBA" id="ARBA00023136"/>
    </source>
</evidence>
<keyword evidence="5" id="KW-0175">Coiled coil</keyword>
<feature type="transmembrane region" description="Helical" evidence="7">
    <location>
        <begin position="948"/>
        <end position="966"/>
    </location>
</feature>
<evidence type="ECO:0000256" key="3">
    <source>
        <dbReference type="ARBA" id="ARBA00022989"/>
    </source>
</evidence>
<name>A0A511KR58_RHOTO</name>
<sequence>MLYRYAQDMVNGQQQQQKKKPAPRDLAASRFRSFAALADGISTLFGFYRAMSVPHEGSSGVRSSTDTSSTRHLSTGQDRPNGTTGLGGQERGGKETVVDMSEKADRPTNHGEASLTKRKGSCRSKVPGMFKGPLDALFPVFEPNALYDSPPSFVSASMARSKRVARQHLFRAIIVFLANFVLMLEPASEQVFGQASFFGMIVAIMLPPTFPVQVFLFVSAMLVLGMCLGWAWGCAAMAAGLKARSQLILAAAVQRAQTSVASATNPDVAYRATIFHGNFLDARSTVVFGVFLGVGTFFFGLIRAAAPKLMLLAIFGTIVVDVMCSYGPLFPVNQYTLATTFLVPTACYIAVALAGTIVLFPRTLNTSWTTDLVDKVLSPILQRSQMHTKLLSTPPPRSDSGSSDSDWSKLGSIVSSTQEASSAGLESLLGMLGMMELEVSYGRLSAKDLKRLVDPLRELHTRSVLLGALWSTVEARFKRAVAFERNAHALDESSISTDEEKPKRRRHAQHGRDDKDASRNETARMQRMRRILDNAERENKHDLAALLPIFADASREMRAANDAALLRAMEWLTTQNEGRWSSFLRRGAPKREEEERLAALENQVLHLENALREYRSKRREAIVEPFRDFFDPATGLLRPIGERGDAASGSGRLFAPGSLFAVLSASDKLVLYAHAVLAFAREIQGLAQQRRRNKLGFPTGLRRIGNLVRGKGPTTNVVPDGDDPDDLRGLDDSDDETTDSTLASGKENKKKGDKAKNGGLDFVDDAALRGCDPDARPPRNAGQRGSLLVYRFFHWWTSPNAVFALKYTAASIVCWLPQVFKSTAWLSYSQKVLWTLITAQTFLAPYSGDQFLSTVQRVIGTAAGLVWGMVIWYVGSANGPGTRPGVGAALFVLMLPLVAARLFAPPASTMIAIMMAVTSSLVVGYSWQDEHLPQYGSPGVGYSVAWRRGLLVIIGAGVAFVFMLLPPQSSRVFVRRTHARCIEELGQLYTSIVSSWIEEDVRSTKEGESAGEDGYHVFTPSYRKAARARMLALRVKLNASKPTIFQSSYEPSLRGEWPQDQYLHLLMLQLGLLQALGQLGQALVRLDPQWRRQLVQDTAFLNQPLIADVTSTFYLISLALRQGSPLPEATPGPLLDRLLYHDRRLRMLTDEPALGHEAEDEHAHAKHVDFEGARMGGFKFTFDVLRDEQFGTYASALEALSNILLDTDELEIAIKGLVGEVHFPGYSALAERQLHAQA</sequence>
<feature type="transmembrane region" description="Helical" evidence="7">
    <location>
        <begin position="341"/>
        <end position="360"/>
    </location>
</feature>
<feature type="compositionally biased region" description="Basic and acidic residues" evidence="6">
    <location>
        <begin position="91"/>
        <end position="109"/>
    </location>
</feature>
<evidence type="ECO:0000256" key="7">
    <source>
        <dbReference type="SAM" id="Phobius"/>
    </source>
</evidence>
<proteinExistence type="predicted"/>
<keyword evidence="3 7" id="KW-1133">Transmembrane helix</keyword>
<feature type="region of interest" description="Disordered" evidence="6">
    <location>
        <begin position="493"/>
        <end position="522"/>
    </location>
</feature>
<evidence type="ECO:0000256" key="2">
    <source>
        <dbReference type="ARBA" id="ARBA00022692"/>
    </source>
</evidence>
<dbReference type="GO" id="GO:0016020">
    <property type="term" value="C:membrane"/>
    <property type="evidence" value="ECO:0007669"/>
    <property type="project" value="UniProtKB-SubCell"/>
</dbReference>
<evidence type="ECO:0000259" key="9">
    <source>
        <dbReference type="Pfam" id="PF10337"/>
    </source>
</evidence>
<feature type="transmembrane region" description="Helical" evidence="7">
    <location>
        <begin position="285"/>
        <end position="302"/>
    </location>
</feature>
<feature type="domain" description="DUF2421" evidence="8">
    <location>
        <begin position="967"/>
        <end position="1222"/>
    </location>
</feature>
<gene>
    <name evidence="11" type="ORF">Rt10032_c28g6850</name>
</gene>
<evidence type="ECO:0000259" key="8">
    <source>
        <dbReference type="Pfam" id="PF10334"/>
    </source>
</evidence>
<reference evidence="11 12" key="1">
    <citation type="submission" date="2019-07" db="EMBL/GenBank/DDBJ databases">
        <title>Rhodotorula toruloides NBRC10032 genome sequencing.</title>
        <authorList>
            <person name="Shida Y."/>
            <person name="Takaku H."/>
            <person name="Ogasawara W."/>
            <person name="Mori K."/>
        </authorList>
    </citation>
    <scope>NUCLEOTIDE SEQUENCE [LARGE SCALE GENOMIC DNA]</scope>
    <source>
        <strain evidence="11 12">NBRC10032</strain>
    </source>
</reference>
<dbReference type="Pfam" id="PF13515">
    <property type="entry name" value="FUSC_2"/>
    <property type="match status" value="1"/>
</dbReference>
<evidence type="ECO:0000256" key="1">
    <source>
        <dbReference type="ARBA" id="ARBA00004141"/>
    </source>
</evidence>
<feature type="domain" description="Putative ER transporter 6TM N-terminal" evidence="9">
    <location>
        <begin position="169"/>
        <end position="623"/>
    </location>
</feature>
<keyword evidence="4 7" id="KW-0472">Membrane</keyword>
<feature type="region of interest" description="Disordered" evidence="6">
    <location>
        <begin position="55"/>
        <end position="119"/>
    </location>
</feature>
<organism evidence="11 12">
    <name type="scientific">Rhodotorula toruloides</name>
    <name type="common">Yeast</name>
    <name type="synonym">Rhodosporidium toruloides</name>
    <dbReference type="NCBI Taxonomy" id="5286"/>
    <lineage>
        <taxon>Eukaryota</taxon>
        <taxon>Fungi</taxon>
        <taxon>Dikarya</taxon>
        <taxon>Basidiomycota</taxon>
        <taxon>Pucciniomycotina</taxon>
        <taxon>Microbotryomycetes</taxon>
        <taxon>Sporidiobolales</taxon>
        <taxon>Sporidiobolaceae</taxon>
        <taxon>Rhodotorula</taxon>
    </lineage>
</organism>
<dbReference type="OrthoDB" id="2274698at2759"/>
<dbReference type="InterPro" id="IPR049453">
    <property type="entry name" value="Memb_transporter_dom"/>
</dbReference>
<feature type="transmembrane region" description="Helical" evidence="7">
    <location>
        <begin position="886"/>
        <end position="904"/>
    </location>
</feature>
<feature type="transmembrane region" description="Helical" evidence="7">
    <location>
        <begin position="309"/>
        <end position="329"/>
    </location>
</feature>
<dbReference type="EMBL" id="BJWK01000028">
    <property type="protein sequence ID" value="GEM12833.1"/>
    <property type="molecule type" value="Genomic_DNA"/>
</dbReference>
<feature type="transmembrane region" description="Helical" evidence="7">
    <location>
        <begin position="855"/>
        <end position="874"/>
    </location>
</feature>
<feature type="region of interest" description="Disordered" evidence="6">
    <location>
        <begin position="1"/>
        <end position="26"/>
    </location>
</feature>
<keyword evidence="2 7" id="KW-0812">Transmembrane</keyword>
<protein>
    <submittedName>
        <fullName evidence="11">Fusaric acid resistance-like protein</fullName>
    </submittedName>
</protein>
<feature type="compositionally biased region" description="Basic and acidic residues" evidence="6">
    <location>
        <begin position="510"/>
        <end position="522"/>
    </location>
</feature>
<feature type="transmembrane region" description="Helical" evidence="7">
    <location>
        <begin position="214"/>
        <end position="239"/>
    </location>
</feature>
<feature type="transmembrane region" description="Helical" evidence="7">
    <location>
        <begin position="190"/>
        <end position="207"/>
    </location>
</feature>
<feature type="transmembrane region" description="Helical" evidence="7">
    <location>
        <begin position="911"/>
        <end position="928"/>
    </location>
</feature>
<dbReference type="AlphaFoldDB" id="A0A511KR58"/>
<evidence type="ECO:0000256" key="6">
    <source>
        <dbReference type="SAM" id="MobiDB-lite"/>
    </source>
</evidence>
<dbReference type="PANTHER" id="PTHR37994">
    <property type="entry name" value="ARAE_2_N DOMAIN-CONTAINING PROTEIN-RELATED"/>
    <property type="match status" value="1"/>
</dbReference>
<dbReference type="InterPro" id="IPR018823">
    <property type="entry name" value="ArAE_2_N"/>
</dbReference>
<dbReference type="PANTHER" id="PTHR37994:SF3">
    <property type="entry name" value="ER TRANSPORTER 6TM N-TERMINAL DOMAIN-CONTAINING PROTEIN"/>
    <property type="match status" value="1"/>
</dbReference>
<comment type="subcellular location">
    <subcellularLocation>
        <location evidence="1">Membrane</location>
        <topology evidence="1">Multi-pass membrane protein</topology>
    </subcellularLocation>
</comment>
<feature type="coiled-coil region" evidence="5">
    <location>
        <begin position="590"/>
        <end position="624"/>
    </location>
</feature>
<feature type="transmembrane region" description="Helical" evidence="7">
    <location>
        <begin position="168"/>
        <end position="184"/>
    </location>
</feature>